<proteinExistence type="predicted"/>
<dbReference type="InterPro" id="IPR014710">
    <property type="entry name" value="RmlC-like_jellyroll"/>
</dbReference>
<evidence type="ECO:0000313" key="3">
    <source>
        <dbReference type="Proteomes" id="UP000184603"/>
    </source>
</evidence>
<dbReference type="InterPro" id="IPR013096">
    <property type="entry name" value="Cupin_2"/>
</dbReference>
<gene>
    <name evidence="2" type="ORF">SAMN02745220_02451</name>
</gene>
<dbReference type="Gene3D" id="2.60.120.10">
    <property type="entry name" value="Jelly Rolls"/>
    <property type="match status" value="1"/>
</dbReference>
<dbReference type="Pfam" id="PF07883">
    <property type="entry name" value="Cupin_2"/>
    <property type="match status" value="1"/>
</dbReference>
<keyword evidence="3" id="KW-1185">Reference proteome</keyword>
<evidence type="ECO:0000313" key="2">
    <source>
        <dbReference type="EMBL" id="SHO48757.1"/>
    </source>
</evidence>
<dbReference type="InterPro" id="IPR011051">
    <property type="entry name" value="RmlC_Cupin_sf"/>
</dbReference>
<organism evidence="2 3">
    <name type="scientific">Desulfopila aestuarii DSM 18488</name>
    <dbReference type="NCBI Taxonomy" id="1121416"/>
    <lineage>
        <taxon>Bacteria</taxon>
        <taxon>Pseudomonadati</taxon>
        <taxon>Thermodesulfobacteriota</taxon>
        <taxon>Desulfobulbia</taxon>
        <taxon>Desulfobulbales</taxon>
        <taxon>Desulfocapsaceae</taxon>
        <taxon>Desulfopila</taxon>
    </lineage>
</organism>
<dbReference type="EMBL" id="FRFE01000011">
    <property type="protein sequence ID" value="SHO48757.1"/>
    <property type="molecule type" value="Genomic_DNA"/>
</dbReference>
<dbReference type="AlphaFoldDB" id="A0A1M7Y813"/>
<dbReference type="STRING" id="1121416.SAMN02745220_02451"/>
<feature type="domain" description="Cupin type-2" evidence="1">
    <location>
        <begin position="40"/>
        <end position="92"/>
    </location>
</feature>
<sequence>MDTWTRKSGYDTCLQAASDQLNASGTEVHLIRFRDGKFCHFHKTTTEFFHFTKGIGRVVLNGEEQPLYPGTSLVIKSYDVHTFMNDSDEELLEAVMVKVNTHPQDTFVCDPPNRNLPKDGFFLR</sequence>
<reference evidence="2 3" key="1">
    <citation type="submission" date="2016-12" db="EMBL/GenBank/DDBJ databases">
        <authorList>
            <person name="Song W.-J."/>
            <person name="Kurnit D.M."/>
        </authorList>
    </citation>
    <scope>NUCLEOTIDE SEQUENCE [LARGE SCALE GENOMIC DNA]</scope>
    <source>
        <strain evidence="2 3">DSM 18488</strain>
    </source>
</reference>
<dbReference type="SUPFAM" id="SSF51182">
    <property type="entry name" value="RmlC-like cupins"/>
    <property type="match status" value="1"/>
</dbReference>
<name>A0A1M7Y813_9BACT</name>
<accession>A0A1M7Y813</accession>
<protein>
    <submittedName>
        <fullName evidence="2">Cupin domain-containing protein</fullName>
    </submittedName>
</protein>
<evidence type="ECO:0000259" key="1">
    <source>
        <dbReference type="Pfam" id="PF07883"/>
    </source>
</evidence>
<dbReference type="Proteomes" id="UP000184603">
    <property type="component" value="Unassembled WGS sequence"/>
</dbReference>